<dbReference type="SUPFAM" id="SSF54534">
    <property type="entry name" value="FKBP-like"/>
    <property type="match status" value="1"/>
</dbReference>
<proteinExistence type="inferred from homology"/>
<evidence type="ECO:0000256" key="6">
    <source>
        <dbReference type="RuleBase" id="RU363014"/>
    </source>
</evidence>
<dbReference type="InterPro" id="IPR052204">
    <property type="entry name" value="PpiC/parvulin_rotamase"/>
</dbReference>
<sequence>MKSVLTFLVTFLALTVSSYGFQFLAPRPPASYRVSSGRTFLLQMGLFDGIAKAFQNEEFAAPPEGIKATARHILCKSKDDADMVLDKINQGGSFASLASEYSSCPSKSQGGSLGSFRPGVMVPEFDKVIFDPETELNQVVGPVATPFGYHLILVEKRTGV</sequence>
<evidence type="ECO:0000259" key="7">
    <source>
        <dbReference type="PROSITE" id="PS50198"/>
    </source>
</evidence>
<dbReference type="InterPro" id="IPR046357">
    <property type="entry name" value="PPIase_dom_sf"/>
</dbReference>
<comment type="similarity">
    <text evidence="2">Belongs to the PpiC/parvulin rotamase family.</text>
</comment>
<dbReference type="EC" id="5.2.1.8" evidence="6"/>
<dbReference type="OrthoDB" id="1911748at2759"/>
<comment type="function">
    <text evidence="4">PPIases accelerate the folding of proteins. It prefers amino acid residues with hydrophobic side chains like leucine and phenylalanine in the P1 position of the peptides substrates.</text>
</comment>
<dbReference type="Gene3D" id="3.10.50.40">
    <property type="match status" value="1"/>
</dbReference>
<dbReference type="PROSITE" id="PS01096">
    <property type="entry name" value="PPIC_PPIASE_1"/>
    <property type="match status" value="1"/>
</dbReference>
<feature type="domain" description="PpiC" evidence="7">
    <location>
        <begin position="65"/>
        <end position="156"/>
    </location>
</feature>
<name>A0A9N8HDM7_9STRA</name>
<reference evidence="8" key="1">
    <citation type="submission" date="2020-06" db="EMBL/GenBank/DDBJ databases">
        <authorList>
            <consortium name="Plant Systems Biology data submission"/>
        </authorList>
    </citation>
    <scope>NUCLEOTIDE SEQUENCE</scope>
    <source>
        <strain evidence="8">D6</strain>
    </source>
</reference>
<dbReference type="PANTHER" id="PTHR43629:SF2">
    <property type="entry name" value="RHODANESE-LIKE_PPIC DOMAIN-CONTAINING PROTEIN 12, CHLOROPLASTIC"/>
    <property type="match status" value="1"/>
</dbReference>
<dbReference type="GO" id="GO:0005737">
    <property type="term" value="C:cytoplasm"/>
    <property type="evidence" value="ECO:0007669"/>
    <property type="project" value="UniProtKB-SubCell"/>
</dbReference>
<feature type="signal peptide" evidence="6">
    <location>
        <begin position="1"/>
        <end position="20"/>
    </location>
</feature>
<keyword evidence="3" id="KW-0963">Cytoplasm</keyword>
<gene>
    <name evidence="8" type="ORF">SEMRO_468_G149120.1</name>
</gene>
<dbReference type="AlphaFoldDB" id="A0A9N8HDM7"/>
<dbReference type="Pfam" id="PF00639">
    <property type="entry name" value="Rotamase"/>
    <property type="match status" value="1"/>
</dbReference>
<feature type="chain" id="PRO_5040543813" description="Peptidyl-prolyl cis-trans isomerase" evidence="6">
    <location>
        <begin position="21"/>
        <end position="160"/>
    </location>
</feature>
<dbReference type="InterPro" id="IPR000297">
    <property type="entry name" value="PPIase_PpiC"/>
</dbReference>
<keyword evidence="6" id="KW-0732">Signal</keyword>
<dbReference type="Proteomes" id="UP001153069">
    <property type="component" value="Unassembled WGS sequence"/>
</dbReference>
<evidence type="ECO:0000256" key="2">
    <source>
        <dbReference type="ARBA" id="ARBA00007656"/>
    </source>
</evidence>
<dbReference type="InterPro" id="IPR023058">
    <property type="entry name" value="PPIase_PpiC_CS"/>
</dbReference>
<dbReference type="PANTHER" id="PTHR43629">
    <property type="entry name" value="PEPTIDYL-PROLYL CIS-TRANS ISOMERASE"/>
    <property type="match status" value="1"/>
</dbReference>
<evidence type="ECO:0000313" key="9">
    <source>
        <dbReference type="Proteomes" id="UP001153069"/>
    </source>
</evidence>
<accession>A0A9N8HDM7</accession>
<evidence type="ECO:0000313" key="8">
    <source>
        <dbReference type="EMBL" id="CAB9511103.1"/>
    </source>
</evidence>
<dbReference type="PROSITE" id="PS50198">
    <property type="entry name" value="PPIC_PPIASE_2"/>
    <property type="match status" value="1"/>
</dbReference>
<keyword evidence="5 6" id="KW-0697">Rotamase</keyword>
<protein>
    <recommendedName>
        <fullName evidence="6">Peptidyl-prolyl cis-trans isomerase</fullName>
        <ecNumber evidence="6">5.2.1.8</ecNumber>
    </recommendedName>
</protein>
<evidence type="ECO:0000256" key="4">
    <source>
        <dbReference type="ARBA" id="ARBA00046231"/>
    </source>
</evidence>
<organism evidence="8 9">
    <name type="scientific">Seminavis robusta</name>
    <dbReference type="NCBI Taxonomy" id="568900"/>
    <lineage>
        <taxon>Eukaryota</taxon>
        <taxon>Sar</taxon>
        <taxon>Stramenopiles</taxon>
        <taxon>Ochrophyta</taxon>
        <taxon>Bacillariophyta</taxon>
        <taxon>Bacillariophyceae</taxon>
        <taxon>Bacillariophycidae</taxon>
        <taxon>Naviculales</taxon>
        <taxon>Naviculaceae</taxon>
        <taxon>Seminavis</taxon>
    </lineage>
</organism>
<keyword evidence="9" id="KW-1185">Reference proteome</keyword>
<comment type="caution">
    <text evidence="8">The sequence shown here is derived from an EMBL/GenBank/DDBJ whole genome shotgun (WGS) entry which is preliminary data.</text>
</comment>
<evidence type="ECO:0000256" key="3">
    <source>
        <dbReference type="ARBA" id="ARBA00022490"/>
    </source>
</evidence>
<evidence type="ECO:0000256" key="5">
    <source>
        <dbReference type="PROSITE-ProRule" id="PRU00278"/>
    </source>
</evidence>
<keyword evidence="5 6" id="KW-0413">Isomerase</keyword>
<evidence type="ECO:0000256" key="1">
    <source>
        <dbReference type="ARBA" id="ARBA00004496"/>
    </source>
</evidence>
<dbReference type="EMBL" id="CAICTM010000467">
    <property type="protein sequence ID" value="CAB9511103.1"/>
    <property type="molecule type" value="Genomic_DNA"/>
</dbReference>
<comment type="subcellular location">
    <subcellularLocation>
        <location evidence="1">Cytoplasm</location>
    </subcellularLocation>
</comment>
<comment type="catalytic activity">
    <reaction evidence="6">
        <text>[protein]-peptidylproline (omega=180) = [protein]-peptidylproline (omega=0)</text>
        <dbReference type="Rhea" id="RHEA:16237"/>
        <dbReference type="Rhea" id="RHEA-COMP:10747"/>
        <dbReference type="Rhea" id="RHEA-COMP:10748"/>
        <dbReference type="ChEBI" id="CHEBI:83833"/>
        <dbReference type="ChEBI" id="CHEBI:83834"/>
        <dbReference type="EC" id="5.2.1.8"/>
    </reaction>
</comment>
<dbReference type="GO" id="GO:0003755">
    <property type="term" value="F:peptidyl-prolyl cis-trans isomerase activity"/>
    <property type="evidence" value="ECO:0007669"/>
    <property type="project" value="UniProtKB-UniRule"/>
</dbReference>